<dbReference type="InterPro" id="IPR020945">
    <property type="entry name" value="DMSO/NO3_reduct_chaperone"/>
</dbReference>
<dbReference type="SUPFAM" id="SSF89155">
    <property type="entry name" value="TorD-like"/>
    <property type="match status" value="1"/>
</dbReference>
<dbReference type="InterPro" id="IPR003765">
    <property type="entry name" value="NO3_reductase_chaperone_NarJ"/>
</dbReference>
<comment type="caution">
    <text evidence="2">The sequence shown here is derived from an EMBL/GenBank/DDBJ whole genome shotgun (WGS) entry which is preliminary data.</text>
</comment>
<keyword evidence="3" id="KW-1185">Reference proteome</keyword>
<name>A0A3A5MPK1_9MICO</name>
<dbReference type="GO" id="GO:0051131">
    <property type="term" value="P:chaperone-mediated protein complex assembly"/>
    <property type="evidence" value="ECO:0007669"/>
    <property type="project" value="InterPro"/>
</dbReference>
<dbReference type="NCBIfam" id="TIGR00684">
    <property type="entry name" value="narJ"/>
    <property type="match status" value="1"/>
</dbReference>
<dbReference type="Proteomes" id="UP000272015">
    <property type="component" value="Unassembled WGS sequence"/>
</dbReference>
<dbReference type="GO" id="GO:0051082">
    <property type="term" value="F:unfolded protein binding"/>
    <property type="evidence" value="ECO:0007669"/>
    <property type="project" value="InterPro"/>
</dbReference>
<evidence type="ECO:0000256" key="1">
    <source>
        <dbReference type="ARBA" id="ARBA00023063"/>
    </source>
</evidence>
<dbReference type="Gene3D" id="1.10.3480.10">
    <property type="entry name" value="TorD-like"/>
    <property type="match status" value="1"/>
</dbReference>
<dbReference type="GO" id="GO:0016530">
    <property type="term" value="F:metallochaperone activity"/>
    <property type="evidence" value="ECO:0007669"/>
    <property type="project" value="TreeGrafter"/>
</dbReference>
<reference evidence="2 3" key="1">
    <citation type="submission" date="2018-09" db="EMBL/GenBank/DDBJ databases">
        <title>Novel species of Cryobacterium.</title>
        <authorList>
            <person name="Liu Q."/>
            <person name="Xin Y.-H."/>
        </authorList>
    </citation>
    <scope>NUCLEOTIDE SEQUENCE [LARGE SCALE GENOMIC DNA]</scope>
    <source>
        <strain evidence="2 3">Hh39</strain>
    </source>
</reference>
<dbReference type="PANTHER" id="PTHR43680">
    <property type="entry name" value="NITRATE REDUCTASE MOLYBDENUM COFACTOR ASSEMBLY CHAPERONE"/>
    <property type="match status" value="1"/>
</dbReference>
<keyword evidence="1" id="KW-0534">Nitrate assimilation</keyword>
<dbReference type="AlphaFoldDB" id="A0A3A5MPK1"/>
<dbReference type="GO" id="GO:0042128">
    <property type="term" value="P:nitrate assimilation"/>
    <property type="evidence" value="ECO:0007669"/>
    <property type="project" value="UniProtKB-KW"/>
</dbReference>
<gene>
    <name evidence="2" type="primary">narJ</name>
    <name evidence="2" type="ORF">D6T64_03090</name>
</gene>
<dbReference type="PANTHER" id="PTHR43680:SF2">
    <property type="entry name" value="NITRATE REDUCTASE MOLYBDENUM COFACTOR ASSEMBLY CHAPERONE NARJ"/>
    <property type="match status" value="1"/>
</dbReference>
<dbReference type="Pfam" id="PF02613">
    <property type="entry name" value="Nitrate_red_del"/>
    <property type="match status" value="1"/>
</dbReference>
<evidence type="ECO:0000313" key="2">
    <source>
        <dbReference type="EMBL" id="RJT90875.1"/>
    </source>
</evidence>
<organism evidence="2 3">
    <name type="scientific">Cryobacterium melibiosiphilum</name>
    <dbReference type="NCBI Taxonomy" id="995039"/>
    <lineage>
        <taxon>Bacteria</taxon>
        <taxon>Bacillati</taxon>
        <taxon>Actinomycetota</taxon>
        <taxon>Actinomycetes</taxon>
        <taxon>Micrococcales</taxon>
        <taxon>Microbacteriaceae</taxon>
        <taxon>Cryobacterium</taxon>
    </lineage>
</organism>
<proteinExistence type="predicted"/>
<evidence type="ECO:0000313" key="3">
    <source>
        <dbReference type="Proteomes" id="UP000272015"/>
    </source>
</evidence>
<dbReference type="EMBL" id="QZVS01000055">
    <property type="protein sequence ID" value="RJT90875.1"/>
    <property type="molecule type" value="Genomic_DNA"/>
</dbReference>
<dbReference type="InterPro" id="IPR036411">
    <property type="entry name" value="TorD-like_sf"/>
</dbReference>
<sequence>MAASILLDYPSPERRARFELVRASVAVLPDPLQYAFGAFLDSADAMTGQELEAHFTATFDLKRKCCPYLSYYAAGDTRRRGMALVRFVEAYRAAGWEVAADELPDYLPMVLEFSALSDSPIARELLAAHRDGIEVLRSALETVHSPYAHLVEAVSLSLPAIDEATRRRYLDLVNEGPPTELVGVSFLGNLKPFTASPTKDVFV</sequence>
<accession>A0A3A5MPK1</accession>
<dbReference type="OrthoDB" id="4307003at2"/>
<protein>
    <submittedName>
        <fullName evidence="2">Nitrate reductase molybdenum cofactor assembly chaperone</fullName>
    </submittedName>
</protein>